<dbReference type="AlphaFoldDB" id="A0A9X3LKK1"/>
<protein>
    <submittedName>
        <fullName evidence="2">Alpha/beta hydrolase</fullName>
    </submittedName>
</protein>
<keyword evidence="3" id="KW-1185">Reference proteome</keyword>
<dbReference type="GO" id="GO:0016787">
    <property type="term" value="F:hydrolase activity"/>
    <property type="evidence" value="ECO:0007669"/>
    <property type="project" value="UniProtKB-KW"/>
</dbReference>
<feature type="domain" description="AB hydrolase-1" evidence="1">
    <location>
        <begin position="23"/>
        <end position="134"/>
    </location>
</feature>
<dbReference type="InterPro" id="IPR000073">
    <property type="entry name" value="AB_hydrolase_1"/>
</dbReference>
<dbReference type="Pfam" id="PF00561">
    <property type="entry name" value="Abhydrolase_1"/>
    <property type="match status" value="1"/>
</dbReference>
<gene>
    <name evidence="2" type="ORF">M9R32_13740</name>
</gene>
<dbReference type="InterPro" id="IPR029058">
    <property type="entry name" value="AB_hydrolase_fold"/>
</dbReference>
<dbReference type="Proteomes" id="UP001152173">
    <property type="component" value="Unassembled WGS sequence"/>
</dbReference>
<dbReference type="PRINTS" id="PR00412">
    <property type="entry name" value="EPOXHYDRLASE"/>
</dbReference>
<dbReference type="InterPro" id="IPR050266">
    <property type="entry name" value="AB_hydrolase_sf"/>
</dbReference>
<comment type="caution">
    <text evidence="2">The sequence shown here is derived from an EMBL/GenBank/DDBJ whole genome shotgun (WGS) entry which is preliminary data.</text>
</comment>
<proteinExistence type="predicted"/>
<dbReference type="EMBL" id="JAMKBJ010000014">
    <property type="protein sequence ID" value="MCZ8538254.1"/>
    <property type="molecule type" value="Genomic_DNA"/>
</dbReference>
<dbReference type="PRINTS" id="PR00111">
    <property type="entry name" value="ABHYDROLASE"/>
</dbReference>
<keyword evidence="2" id="KW-0378">Hydrolase</keyword>
<dbReference type="Gene3D" id="3.40.50.1820">
    <property type="entry name" value="alpha/beta hydrolase"/>
    <property type="match status" value="1"/>
</dbReference>
<evidence type="ECO:0000313" key="2">
    <source>
        <dbReference type="EMBL" id="MCZ8538254.1"/>
    </source>
</evidence>
<reference evidence="2" key="1">
    <citation type="submission" date="2022-05" db="EMBL/GenBank/DDBJ databases">
        <authorList>
            <person name="Colautti A."/>
            <person name="Iacumin L."/>
        </authorList>
    </citation>
    <scope>NUCLEOTIDE SEQUENCE</scope>
    <source>
        <strain evidence="2">SK 55</strain>
    </source>
</reference>
<name>A0A9X3LKK1_9BACL</name>
<dbReference type="RefSeq" id="WP_269927328.1">
    <property type="nucleotide sequence ID" value="NZ_JAMKBJ010000014.1"/>
</dbReference>
<dbReference type="InterPro" id="IPR000639">
    <property type="entry name" value="Epox_hydrolase-like"/>
</dbReference>
<accession>A0A9X3LKK1</accession>
<evidence type="ECO:0000313" key="3">
    <source>
        <dbReference type="Proteomes" id="UP001152173"/>
    </source>
</evidence>
<sequence length="262" mass="28842">MGQHQIELSNLTLAYEDSGQGEAIVLLHGFCGSHEYWDKLIPALSENNRVIVPDLPGHGDSTFPKGNYEMEYMADTLVELLDKLELEKVTLFGHSLGGYITLAFAEKYEERLNGFSLIHSTAHPDSDEAKEGRDASIAKVKSEGVPALIEGLIPKLFAPENLETHAEDVEKAKEIGKATTEEGAIGMLKAMKNRPDRNHVIKNSKLPALLIAGEKDQVIPPEKTFSVHKETISQALIKGAGHMSMMEKPDLLISEIQDFLKS</sequence>
<dbReference type="SUPFAM" id="SSF53474">
    <property type="entry name" value="alpha/beta-Hydrolases"/>
    <property type="match status" value="1"/>
</dbReference>
<dbReference type="PANTHER" id="PTHR43798">
    <property type="entry name" value="MONOACYLGLYCEROL LIPASE"/>
    <property type="match status" value="1"/>
</dbReference>
<evidence type="ECO:0000259" key="1">
    <source>
        <dbReference type="Pfam" id="PF00561"/>
    </source>
</evidence>
<organism evidence="2 3">
    <name type="scientific">Paenisporosarcina quisquiliarum</name>
    <dbReference type="NCBI Taxonomy" id="365346"/>
    <lineage>
        <taxon>Bacteria</taxon>
        <taxon>Bacillati</taxon>
        <taxon>Bacillota</taxon>
        <taxon>Bacilli</taxon>
        <taxon>Bacillales</taxon>
        <taxon>Caryophanaceae</taxon>
        <taxon>Paenisporosarcina</taxon>
    </lineage>
</organism>